<reference evidence="2 3" key="1">
    <citation type="submission" date="2019-07" db="EMBL/GenBank/DDBJ databases">
        <title>Finished genome of Venturia effusa.</title>
        <authorList>
            <person name="Young C.A."/>
            <person name="Cox M.P."/>
            <person name="Ganley A.R.D."/>
            <person name="David W.J."/>
        </authorList>
    </citation>
    <scope>NUCLEOTIDE SEQUENCE [LARGE SCALE GENOMIC DNA]</scope>
    <source>
        <strain evidence="3">albino</strain>
    </source>
</reference>
<evidence type="ECO:0000256" key="1">
    <source>
        <dbReference type="SAM" id="MobiDB-lite"/>
    </source>
</evidence>
<sequence>MSRRSRYDEDLNRLPAGMKRVGYNSNSQKYTFQDQNDGTFWESPEGAEFGILAPIRADQVETDAPIEDLFAKTTMRKSSTLPAAMTVTDAPPATDFEDILKDVDHTSRYRKTSSATTLSNGSQKLSQKWKGALGFASATAKLITGSKKDSDEKPLLKEVERRIEERLRNEKGMKGTNANPWV</sequence>
<proteinExistence type="predicted"/>
<feature type="compositionally biased region" description="Basic and acidic residues" evidence="1">
    <location>
        <begin position="1"/>
        <end position="12"/>
    </location>
</feature>
<feature type="region of interest" description="Disordered" evidence="1">
    <location>
        <begin position="1"/>
        <end position="22"/>
    </location>
</feature>
<dbReference type="Proteomes" id="UP000316270">
    <property type="component" value="Chromosome 9"/>
</dbReference>
<dbReference type="OrthoDB" id="2107166at2759"/>
<dbReference type="EMBL" id="CP042193">
    <property type="protein sequence ID" value="QDS73290.1"/>
    <property type="molecule type" value="Genomic_DNA"/>
</dbReference>
<dbReference type="STRING" id="50376.A0A517LCB5"/>
<name>A0A517LCB5_9PEZI</name>
<accession>A0A517LCB5</accession>
<evidence type="ECO:0000313" key="3">
    <source>
        <dbReference type="Proteomes" id="UP000316270"/>
    </source>
</evidence>
<gene>
    <name evidence="2" type="ORF">FKW77_005176</name>
</gene>
<protein>
    <recommendedName>
        <fullName evidence="4">WW domain-containing protein</fullName>
    </recommendedName>
</protein>
<evidence type="ECO:0000313" key="2">
    <source>
        <dbReference type="EMBL" id="QDS73290.1"/>
    </source>
</evidence>
<evidence type="ECO:0008006" key="4">
    <source>
        <dbReference type="Google" id="ProtNLM"/>
    </source>
</evidence>
<keyword evidence="3" id="KW-1185">Reference proteome</keyword>
<dbReference type="AlphaFoldDB" id="A0A517LCB5"/>
<organism evidence="2 3">
    <name type="scientific">Venturia effusa</name>
    <dbReference type="NCBI Taxonomy" id="50376"/>
    <lineage>
        <taxon>Eukaryota</taxon>
        <taxon>Fungi</taxon>
        <taxon>Dikarya</taxon>
        <taxon>Ascomycota</taxon>
        <taxon>Pezizomycotina</taxon>
        <taxon>Dothideomycetes</taxon>
        <taxon>Pleosporomycetidae</taxon>
        <taxon>Venturiales</taxon>
        <taxon>Venturiaceae</taxon>
        <taxon>Venturia</taxon>
    </lineage>
</organism>